<dbReference type="EMBL" id="UINC01027295">
    <property type="protein sequence ID" value="SVB06293.1"/>
    <property type="molecule type" value="Genomic_DNA"/>
</dbReference>
<dbReference type="GO" id="GO:0009244">
    <property type="term" value="P:lipopolysaccharide core region biosynthetic process"/>
    <property type="evidence" value="ECO:0007669"/>
    <property type="project" value="TreeGrafter"/>
</dbReference>
<evidence type="ECO:0000256" key="8">
    <source>
        <dbReference type="ARBA" id="ARBA00022840"/>
    </source>
</evidence>
<feature type="non-terminal residue" evidence="10">
    <location>
        <position position="1"/>
    </location>
</feature>
<dbReference type="PANTHER" id="PTHR42724:SF1">
    <property type="entry name" value="TETRAACYLDISACCHARIDE 4'-KINASE, MITOCHONDRIAL-RELATED"/>
    <property type="match status" value="1"/>
</dbReference>
<comment type="pathway">
    <text evidence="1">Glycolipid biosynthesis; lipid IV(A) biosynthesis; lipid IV(A) from (3R)-3-hydroxytetradecanoyl-[acyl-carrier-protein] and UDP-N-acetyl-alpha-D-glucosamine: step 6/6.</text>
</comment>
<reference evidence="10" key="1">
    <citation type="submission" date="2018-05" db="EMBL/GenBank/DDBJ databases">
        <authorList>
            <person name="Lanie J.A."/>
            <person name="Ng W.-L."/>
            <person name="Kazmierczak K.M."/>
            <person name="Andrzejewski T.M."/>
            <person name="Davidsen T.M."/>
            <person name="Wayne K.J."/>
            <person name="Tettelin H."/>
            <person name="Glass J.I."/>
            <person name="Rusch D."/>
            <person name="Podicherti R."/>
            <person name="Tsui H.-C.T."/>
            <person name="Winkler M.E."/>
        </authorList>
    </citation>
    <scope>NUCLEOTIDE SEQUENCE</scope>
</reference>
<keyword evidence="4" id="KW-0441">Lipid A biosynthesis</keyword>
<protein>
    <recommendedName>
        <fullName evidence="2">tetraacyldisaccharide 4'-kinase</fullName>
        <ecNumber evidence="2">2.7.1.130</ecNumber>
    </recommendedName>
</protein>
<dbReference type="InterPro" id="IPR027417">
    <property type="entry name" value="P-loop_NTPase"/>
</dbReference>
<dbReference type="UniPathway" id="UPA00359">
    <property type="reaction ID" value="UER00482"/>
</dbReference>
<gene>
    <name evidence="10" type="ORF">METZ01_LOCUS159147</name>
</gene>
<dbReference type="Pfam" id="PF02606">
    <property type="entry name" value="LpxK"/>
    <property type="match status" value="2"/>
</dbReference>
<proteinExistence type="predicted"/>
<dbReference type="GO" id="GO:0005524">
    <property type="term" value="F:ATP binding"/>
    <property type="evidence" value="ECO:0007669"/>
    <property type="project" value="UniProtKB-KW"/>
</dbReference>
<keyword evidence="8" id="KW-0067">ATP-binding</keyword>
<keyword evidence="9" id="KW-0443">Lipid metabolism</keyword>
<evidence type="ECO:0000256" key="6">
    <source>
        <dbReference type="ARBA" id="ARBA00022741"/>
    </source>
</evidence>
<sequence length="240" mass="26036">VRTLLLPAEGFYRLVVSVRNQCYDLGIFSRERPAIPVISVGNLAVGGTGKTPISAWLVSQLSKSGRQAALVIRGYGFDEVGLHTSWNSDSLVVVNARRARGIDQAVAMGADVAILDDGFQHRRVHRDIDIVLLAAEHGFGNALLPRGLFREPIAALVRAHVILVTRKTAKVEKALRLEAEIANVAPWARRGRIHFQISDWTDLEGSLVEAPKGDVLVVTSIAEPESFLDMVQSEGSSSAV</sequence>
<organism evidence="10">
    <name type="scientific">marine metagenome</name>
    <dbReference type="NCBI Taxonomy" id="408172"/>
    <lineage>
        <taxon>unclassified sequences</taxon>
        <taxon>metagenomes</taxon>
        <taxon>ecological metagenomes</taxon>
    </lineage>
</organism>
<feature type="non-terminal residue" evidence="10">
    <location>
        <position position="240"/>
    </location>
</feature>
<evidence type="ECO:0000256" key="2">
    <source>
        <dbReference type="ARBA" id="ARBA00012071"/>
    </source>
</evidence>
<dbReference type="SUPFAM" id="SSF52540">
    <property type="entry name" value="P-loop containing nucleoside triphosphate hydrolases"/>
    <property type="match status" value="1"/>
</dbReference>
<evidence type="ECO:0000256" key="7">
    <source>
        <dbReference type="ARBA" id="ARBA00022777"/>
    </source>
</evidence>
<evidence type="ECO:0000256" key="9">
    <source>
        <dbReference type="ARBA" id="ARBA00023098"/>
    </source>
</evidence>
<dbReference type="GO" id="GO:0009245">
    <property type="term" value="P:lipid A biosynthetic process"/>
    <property type="evidence" value="ECO:0007669"/>
    <property type="project" value="UniProtKB-KW"/>
</dbReference>
<accession>A0A382AZ63</accession>
<evidence type="ECO:0000256" key="1">
    <source>
        <dbReference type="ARBA" id="ARBA00004870"/>
    </source>
</evidence>
<dbReference type="AlphaFoldDB" id="A0A382AZ63"/>
<keyword evidence="3" id="KW-0444">Lipid biosynthesis</keyword>
<keyword evidence="7" id="KW-0418">Kinase</keyword>
<evidence type="ECO:0000256" key="3">
    <source>
        <dbReference type="ARBA" id="ARBA00022516"/>
    </source>
</evidence>
<dbReference type="PANTHER" id="PTHR42724">
    <property type="entry name" value="TETRAACYLDISACCHARIDE 4'-KINASE"/>
    <property type="match status" value="1"/>
</dbReference>
<dbReference type="InterPro" id="IPR003758">
    <property type="entry name" value="LpxK"/>
</dbReference>
<dbReference type="GO" id="GO:0005886">
    <property type="term" value="C:plasma membrane"/>
    <property type="evidence" value="ECO:0007669"/>
    <property type="project" value="TreeGrafter"/>
</dbReference>
<evidence type="ECO:0000256" key="4">
    <source>
        <dbReference type="ARBA" id="ARBA00022556"/>
    </source>
</evidence>
<evidence type="ECO:0000313" key="10">
    <source>
        <dbReference type="EMBL" id="SVB06293.1"/>
    </source>
</evidence>
<evidence type="ECO:0000256" key="5">
    <source>
        <dbReference type="ARBA" id="ARBA00022679"/>
    </source>
</evidence>
<keyword evidence="6" id="KW-0547">Nucleotide-binding</keyword>
<dbReference type="EC" id="2.7.1.130" evidence="2"/>
<dbReference type="GO" id="GO:0009029">
    <property type="term" value="F:lipid-A 4'-kinase activity"/>
    <property type="evidence" value="ECO:0007669"/>
    <property type="project" value="UniProtKB-EC"/>
</dbReference>
<name>A0A382AZ63_9ZZZZ</name>
<keyword evidence="5" id="KW-0808">Transferase</keyword>